<feature type="domain" description="EF-hand" evidence="4">
    <location>
        <begin position="146"/>
        <end position="181"/>
    </location>
</feature>
<dbReference type="GO" id="GO:0019722">
    <property type="term" value="P:calcium-mediated signaling"/>
    <property type="evidence" value="ECO:0007669"/>
    <property type="project" value="UniProtKB-UniRule"/>
</dbReference>
<dbReference type="Pfam" id="PF13202">
    <property type="entry name" value="EF-hand_5"/>
    <property type="match status" value="1"/>
</dbReference>
<proteinExistence type="inferred from homology"/>
<dbReference type="PANTHER" id="PTHR23056:SF108">
    <property type="entry name" value="CALCINEURIN B-LIKE PROTEIN 5"/>
    <property type="match status" value="1"/>
</dbReference>
<dbReference type="FunFam" id="1.10.238.10:FF:000073">
    <property type="entry name" value="calcineurin B-like protein 3"/>
    <property type="match status" value="1"/>
</dbReference>
<dbReference type="Gene3D" id="1.10.238.10">
    <property type="entry name" value="EF-hand"/>
    <property type="match status" value="1"/>
</dbReference>
<comment type="subunit">
    <text evidence="3">Homodimer. Interacts with CIPK.</text>
</comment>
<dbReference type="Proteomes" id="UP001567538">
    <property type="component" value="Unassembled WGS sequence"/>
</dbReference>
<gene>
    <name evidence="5" type="primary">CBL5</name>
    <name evidence="5" type="ORF">AAHA92_00698</name>
</gene>
<evidence type="ECO:0000259" key="4">
    <source>
        <dbReference type="PROSITE" id="PS50222"/>
    </source>
</evidence>
<reference evidence="5 6" key="1">
    <citation type="submission" date="2024-06" db="EMBL/GenBank/DDBJ databases">
        <title>A chromosome level genome sequence of Diviner's sage (Salvia divinorum).</title>
        <authorList>
            <person name="Ford S.A."/>
            <person name="Ro D.-K."/>
            <person name="Ness R.W."/>
            <person name="Phillips M.A."/>
        </authorList>
    </citation>
    <scope>NUCLEOTIDE SEQUENCE [LARGE SCALE GENOMIC DNA]</scope>
    <source>
        <strain evidence="5">SAF-2024a</strain>
        <tissue evidence="5">Leaf</tissue>
    </source>
</reference>
<dbReference type="InterPro" id="IPR002048">
    <property type="entry name" value="EF_hand_dom"/>
</dbReference>
<dbReference type="GO" id="GO:0019900">
    <property type="term" value="F:kinase binding"/>
    <property type="evidence" value="ECO:0007669"/>
    <property type="project" value="UniProtKB-UniRule"/>
</dbReference>
<dbReference type="AlphaFoldDB" id="A0ABD1IKF3"/>
<sequence length="191" mass="22307">MGCFCSKQRPQIFEDPSLLSSRSRFTAKEVKKLNELFRQLGSTLVDDGFLNRDEFKLGLFQDSRQHSVIADRLFDMFDSKHDGVIDFGEFIRCLSIFHPDTPQEEKAVFAFHLYDICQTGYIEKEEVKEMIVELLHESSLILTDDIIQSIIDKTFEEVDTERDGKIDIEEWKEFAARKPSLLRNMTIPFLK</sequence>
<name>A0ABD1IKF3_SALDI</name>
<evidence type="ECO:0000256" key="2">
    <source>
        <dbReference type="ARBA" id="ARBA00023774"/>
    </source>
</evidence>
<evidence type="ECO:0000256" key="1">
    <source>
        <dbReference type="ARBA" id="ARBA00022737"/>
    </source>
</evidence>
<comment type="similarity">
    <text evidence="2 3">Belongs to the calcineurin regulatory subunit family.</text>
</comment>
<dbReference type="SMART" id="SM00054">
    <property type="entry name" value="EFh"/>
    <property type="match status" value="3"/>
</dbReference>
<dbReference type="InterPro" id="IPR011992">
    <property type="entry name" value="EF-hand-dom_pair"/>
</dbReference>
<dbReference type="GO" id="GO:0005509">
    <property type="term" value="F:calcium ion binding"/>
    <property type="evidence" value="ECO:0007669"/>
    <property type="project" value="UniProtKB-UniRule"/>
</dbReference>
<keyword evidence="3" id="KW-0106">Calcium</keyword>
<comment type="caution">
    <text evidence="5">The sequence shown here is derived from an EMBL/GenBank/DDBJ whole genome shotgun (WGS) entry which is preliminary data.</text>
</comment>
<keyword evidence="3" id="KW-0472">Membrane</keyword>
<protein>
    <recommendedName>
        <fullName evidence="3">Calcineurin B-like protein</fullName>
    </recommendedName>
</protein>
<comment type="subcellular location">
    <subcellularLocation>
        <location evidence="3">Membrane</location>
    </subcellularLocation>
</comment>
<keyword evidence="1 3" id="KW-0677">Repeat</keyword>
<feature type="domain" description="EF-hand" evidence="4">
    <location>
        <begin position="65"/>
        <end position="100"/>
    </location>
</feature>
<accession>A0ABD1IKF3</accession>
<dbReference type="Pfam" id="PF13499">
    <property type="entry name" value="EF-hand_7"/>
    <property type="match status" value="1"/>
</dbReference>
<comment type="function">
    <text evidence="3">Acts as a calcium sensor. CBL proteins interact with CIPK serine-threonine protein kinases. Binding of a CBL protein to the regulatory NAF domain of a CIPK protein lead to the activation of the kinase in a calcium-dependent manner.</text>
</comment>
<dbReference type="GO" id="GO:0016020">
    <property type="term" value="C:membrane"/>
    <property type="evidence" value="ECO:0007669"/>
    <property type="project" value="UniProtKB-SubCell"/>
</dbReference>
<dbReference type="SUPFAM" id="SSF47473">
    <property type="entry name" value="EF-hand"/>
    <property type="match status" value="1"/>
</dbReference>
<evidence type="ECO:0000313" key="6">
    <source>
        <dbReference type="Proteomes" id="UP001567538"/>
    </source>
</evidence>
<evidence type="ECO:0000256" key="3">
    <source>
        <dbReference type="RuleBase" id="RU369080"/>
    </source>
</evidence>
<evidence type="ECO:0000313" key="5">
    <source>
        <dbReference type="EMBL" id="KAL1569188.1"/>
    </source>
</evidence>
<dbReference type="InterPro" id="IPR045198">
    <property type="entry name" value="CNBL1-10"/>
</dbReference>
<dbReference type="CDD" id="cd00051">
    <property type="entry name" value="EFh"/>
    <property type="match status" value="1"/>
</dbReference>
<dbReference type="EMBL" id="JBEAFC010000001">
    <property type="protein sequence ID" value="KAL1569188.1"/>
    <property type="molecule type" value="Genomic_DNA"/>
</dbReference>
<dbReference type="PRINTS" id="PR00450">
    <property type="entry name" value="RECOVERIN"/>
</dbReference>
<organism evidence="5 6">
    <name type="scientific">Salvia divinorum</name>
    <name type="common">Maria pastora</name>
    <name type="synonym">Diviner's sage</name>
    <dbReference type="NCBI Taxonomy" id="28513"/>
    <lineage>
        <taxon>Eukaryota</taxon>
        <taxon>Viridiplantae</taxon>
        <taxon>Streptophyta</taxon>
        <taxon>Embryophyta</taxon>
        <taxon>Tracheophyta</taxon>
        <taxon>Spermatophyta</taxon>
        <taxon>Magnoliopsida</taxon>
        <taxon>eudicotyledons</taxon>
        <taxon>Gunneridae</taxon>
        <taxon>Pentapetalae</taxon>
        <taxon>asterids</taxon>
        <taxon>lamiids</taxon>
        <taxon>Lamiales</taxon>
        <taxon>Lamiaceae</taxon>
        <taxon>Nepetoideae</taxon>
        <taxon>Mentheae</taxon>
        <taxon>Salviinae</taxon>
        <taxon>Salvia</taxon>
        <taxon>Salvia subgen. Calosphace</taxon>
    </lineage>
</organism>
<keyword evidence="6" id="KW-1185">Reference proteome</keyword>
<dbReference type="PANTHER" id="PTHR23056">
    <property type="entry name" value="CALCINEURIN B"/>
    <property type="match status" value="1"/>
</dbReference>
<dbReference type="PROSITE" id="PS50222">
    <property type="entry name" value="EF_HAND_2"/>
    <property type="match status" value="3"/>
</dbReference>
<keyword evidence="3" id="KW-0479">Metal-binding</keyword>
<feature type="domain" description="EF-hand" evidence="4">
    <location>
        <begin position="102"/>
        <end position="137"/>
    </location>
</feature>